<evidence type="ECO:0000256" key="4">
    <source>
        <dbReference type="PROSITE-ProRule" id="PRU01161"/>
    </source>
</evidence>
<organism evidence="6 7">
    <name type="scientific">Paracoccus solventivorans</name>
    <dbReference type="NCBI Taxonomy" id="53463"/>
    <lineage>
        <taxon>Bacteria</taxon>
        <taxon>Pseudomonadati</taxon>
        <taxon>Pseudomonadota</taxon>
        <taxon>Alphaproteobacteria</taxon>
        <taxon>Rhodobacterales</taxon>
        <taxon>Paracoccaceae</taxon>
        <taxon>Paracoccus</taxon>
    </lineage>
</organism>
<dbReference type="SUPFAM" id="SSF52151">
    <property type="entry name" value="FabD/lysophospholipase-like"/>
    <property type="match status" value="1"/>
</dbReference>
<dbReference type="Pfam" id="PF01734">
    <property type="entry name" value="Patatin"/>
    <property type="match status" value="1"/>
</dbReference>
<gene>
    <name evidence="6" type="ORF">SAMN05444389_102416</name>
</gene>
<dbReference type="InterPro" id="IPR050301">
    <property type="entry name" value="NTE"/>
</dbReference>
<keyword evidence="1 4" id="KW-0378">Hydrolase</keyword>
<accession>A0A1M7EYT8</accession>
<dbReference type="AlphaFoldDB" id="A0A1M7EYT8"/>
<dbReference type="InterPro" id="IPR002641">
    <property type="entry name" value="PNPLA_dom"/>
</dbReference>
<dbReference type="InterPro" id="IPR016035">
    <property type="entry name" value="Acyl_Trfase/lysoPLipase"/>
</dbReference>
<dbReference type="OrthoDB" id="5290098at2"/>
<feature type="active site" description="Proton acceptor" evidence="4">
    <location>
        <position position="158"/>
    </location>
</feature>
<keyword evidence="3 4" id="KW-0443">Lipid metabolism</keyword>
<keyword evidence="7" id="KW-1185">Reference proteome</keyword>
<dbReference type="PROSITE" id="PS51635">
    <property type="entry name" value="PNPLA"/>
    <property type="match status" value="1"/>
</dbReference>
<dbReference type="RefSeq" id="WP_159435558.1">
    <property type="nucleotide sequence ID" value="NZ_FRCK01000002.1"/>
</dbReference>
<protein>
    <submittedName>
        <fullName evidence="6">NTE family protein</fullName>
    </submittedName>
</protein>
<feature type="short sequence motif" description="GXSXG" evidence="4">
    <location>
        <begin position="42"/>
        <end position="46"/>
    </location>
</feature>
<evidence type="ECO:0000259" key="5">
    <source>
        <dbReference type="PROSITE" id="PS51635"/>
    </source>
</evidence>
<evidence type="ECO:0000256" key="1">
    <source>
        <dbReference type="ARBA" id="ARBA00022801"/>
    </source>
</evidence>
<feature type="active site" description="Nucleophile" evidence="4">
    <location>
        <position position="44"/>
    </location>
</feature>
<evidence type="ECO:0000256" key="3">
    <source>
        <dbReference type="ARBA" id="ARBA00023098"/>
    </source>
</evidence>
<evidence type="ECO:0000313" key="7">
    <source>
        <dbReference type="Proteomes" id="UP000184444"/>
    </source>
</evidence>
<dbReference type="PANTHER" id="PTHR14226:SF76">
    <property type="entry name" value="NTE FAMILY PROTEIN RSSA"/>
    <property type="match status" value="1"/>
</dbReference>
<feature type="domain" description="PNPLA" evidence="5">
    <location>
        <begin position="11"/>
        <end position="171"/>
    </location>
</feature>
<feature type="short sequence motif" description="DGA/G" evidence="4">
    <location>
        <begin position="158"/>
        <end position="160"/>
    </location>
</feature>
<comment type="caution">
    <text evidence="4">Lacks conserved residue(s) required for the propagation of feature annotation.</text>
</comment>
<dbReference type="Gene3D" id="3.40.1090.10">
    <property type="entry name" value="Cytosolic phospholipase A2 catalytic domain"/>
    <property type="match status" value="2"/>
</dbReference>
<name>A0A1M7EYT8_9RHOB</name>
<sequence>MVGANGYKVGLALGGGAARGWSHIGVIEALLEAGIEPVAIAGTSMGALVGGAYAAGRLDALRKWAEALDRKAMVSLLDISLTRGGVVDGQRIQNLLVELGIGQLIESFPVAFAAVATDLADGSEIWLEKGPAAAAIRASISMPGIFSPVLLEDRWLVDGGLINRVPVSTCRALGADFVIAVSVSEGLLDRRREKLRAGLGGNEDAEREARVSQMLGQVPAGLRSPAEHILPYLVKGGPQSPGYFDVLVNSLNIMQERITRSRLAGEPPHVMIAPEVASINLLEFDRAKETIAAGRAAVERTIGAIRDMLSC</sequence>
<dbReference type="GO" id="GO:0016787">
    <property type="term" value="F:hydrolase activity"/>
    <property type="evidence" value="ECO:0007669"/>
    <property type="project" value="UniProtKB-UniRule"/>
</dbReference>
<dbReference type="GO" id="GO:0016042">
    <property type="term" value="P:lipid catabolic process"/>
    <property type="evidence" value="ECO:0007669"/>
    <property type="project" value="UniProtKB-UniRule"/>
</dbReference>
<evidence type="ECO:0000256" key="2">
    <source>
        <dbReference type="ARBA" id="ARBA00022963"/>
    </source>
</evidence>
<dbReference type="EMBL" id="FRCK01000002">
    <property type="protein sequence ID" value="SHL96883.1"/>
    <property type="molecule type" value="Genomic_DNA"/>
</dbReference>
<reference evidence="7" key="1">
    <citation type="submission" date="2016-11" db="EMBL/GenBank/DDBJ databases">
        <authorList>
            <person name="Varghese N."/>
            <person name="Submissions S."/>
        </authorList>
    </citation>
    <scope>NUCLEOTIDE SEQUENCE [LARGE SCALE GENOMIC DNA]</scope>
    <source>
        <strain evidence="7">DSM 6637</strain>
    </source>
</reference>
<proteinExistence type="predicted"/>
<dbReference type="Proteomes" id="UP000184444">
    <property type="component" value="Unassembled WGS sequence"/>
</dbReference>
<keyword evidence="2 4" id="KW-0442">Lipid degradation</keyword>
<dbReference type="PANTHER" id="PTHR14226">
    <property type="entry name" value="NEUROPATHY TARGET ESTERASE/SWISS CHEESE D.MELANOGASTER"/>
    <property type="match status" value="1"/>
</dbReference>
<evidence type="ECO:0000313" key="6">
    <source>
        <dbReference type="EMBL" id="SHL96883.1"/>
    </source>
</evidence>